<protein>
    <submittedName>
        <fullName evidence="1">Uncharacterized protein</fullName>
    </submittedName>
</protein>
<dbReference type="EMBL" id="JACASE010000004">
    <property type="protein sequence ID" value="KAF6473357.1"/>
    <property type="molecule type" value="Genomic_DNA"/>
</dbReference>
<accession>A0A7J8HM16</accession>
<proteinExistence type="predicted"/>
<dbReference type="InterPro" id="IPR028006">
    <property type="entry name" value="CEP15-like"/>
</dbReference>
<name>A0A7J8HM16_ROUAE</name>
<dbReference type="Proteomes" id="UP000593571">
    <property type="component" value="Unassembled WGS sequence"/>
</dbReference>
<dbReference type="PANTHER" id="PTHR14286">
    <property type="entry name" value="GENE, 49355-RELATED"/>
    <property type="match status" value="1"/>
</dbReference>
<sequence>MRKDGGVATPRPARRPSLCTDVGAFPEGVRVGIGTFDFCNQPHDLPSGPSLQSTSLDLYLYWLSLFSQECLYKSFKMTSFFTQEIRLSKRHEEIVSQRLMLLQQMESKFGAQNKEKASQIQAAETAFKRNLSLLKDIEAAEKSLQTRIQPVPLPKEVSLETLYWASVEEYIPKWEQFLLGRAPYPIGVENQNEA</sequence>
<gene>
    <name evidence="1" type="ORF">HJG63_001856</name>
</gene>
<dbReference type="Pfam" id="PF15134">
    <property type="entry name" value="CEP15-like"/>
    <property type="match status" value="1"/>
</dbReference>
<evidence type="ECO:0000313" key="1">
    <source>
        <dbReference type="EMBL" id="KAF6473357.1"/>
    </source>
</evidence>
<evidence type="ECO:0000313" key="2">
    <source>
        <dbReference type="Proteomes" id="UP000593571"/>
    </source>
</evidence>
<dbReference type="PANTHER" id="PTHR14286:SF2">
    <property type="entry name" value="CENTROSOMAL PROTEIN 15 KDA"/>
    <property type="match status" value="1"/>
</dbReference>
<keyword evidence="2" id="KW-1185">Reference proteome</keyword>
<reference evidence="1 2" key="1">
    <citation type="journal article" date="2020" name="Nature">
        <title>Six reference-quality genomes reveal evolution of bat adaptations.</title>
        <authorList>
            <person name="Jebb D."/>
            <person name="Huang Z."/>
            <person name="Pippel M."/>
            <person name="Hughes G.M."/>
            <person name="Lavrichenko K."/>
            <person name="Devanna P."/>
            <person name="Winkler S."/>
            <person name="Jermiin L.S."/>
            <person name="Skirmuntt E.C."/>
            <person name="Katzourakis A."/>
            <person name="Burkitt-Gray L."/>
            <person name="Ray D.A."/>
            <person name="Sullivan K.A.M."/>
            <person name="Roscito J.G."/>
            <person name="Kirilenko B.M."/>
            <person name="Davalos L.M."/>
            <person name="Corthals A.P."/>
            <person name="Power M.L."/>
            <person name="Jones G."/>
            <person name="Ransome R.D."/>
            <person name="Dechmann D.K.N."/>
            <person name="Locatelli A.G."/>
            <person name="Puechmaille S.J."/>
            <person name="Fedrigo O."/>
            <person name="Jarvis E.D."/>
            <person name="Hiller M."/>
            <person name="Vernes S.C."/>
            <person name="Myers E.W."/>
            <person name="Teeling E.C."/>
        </authorList>
    </citation>
    <scope>NUCLEOTIDE SEQUENCE [LARGE SCALE GENOMIC DNA]</scope>
    <source>
        <strain evidence="1">MRouAeg1</strain>
        <tissue evidence="1">Muscle</tissue>
    </source>
</reference>
<dbReference type="AlphaFoldDB" id="A0A7J8HM16"/>
<organism evidence="1 2">
    <name type="scientific">Rousettus aegyptiacus</name>
    <name type="common">Egyptian fruit bat</name>
    <name type="synonym">Pteropus aegyptiacus</name>
    <dbReference type="NCBI Taxonomy" id="9407"/>
    <lineage>
        <taxon>Eukaryota</taxon>
        <taxon>Metazoa</taxon>
        <taxon>Chordata</taxon>
        <taxon>Craniata</taxon>
        <taxon>Vertebrata</taxon>
        <taxon>Euteleostomi</taxon>
        <taxon>Mammalia</taxon>
        <taxon>Eutheria</taxon>
        <taxon>Laurasiatheria</taxon>
        <taxon>Chiroptera</taxon>
        <taxon>Yinpterochiroptera</taxon>
        <taxon>Pteropodoidea</taxon>
        <taxon>Pteropodidae</taxon>
        <taxon>Rousettinae</taxon>
        <taxon>Rousettus</taxon>
    </lineage>
</organism>
<comment type="caution">
    <text evidence="1">The sequence shown here is derived from an EMBL/GenBank/DDBJ whole genome shotgun (WGS) entry which is preliminary data.</text>
</comment>